<dbReference type="GO" id="GO:0006633">
    <property type="term" value="P:fatty acid biosynthetic process"/>
    <property type="evidence" value="ECO:0007669"/>
    <property type="project" value="UniProtKB-KW"/>
</dbReference>
<keyword evidence="13" id="KW-1185">Reference proteome</keyword>
<dbReference type="GO" id="GO:0046872">
    <property type="term" value="F:metal ion binding"/>
    <property type="evidence" value="ECO:0007669"/>
    <property type="project" value="UniProtKB-KW"/>
</dbReference>
<dbReference type="InterPro" id="IPR009078">
    <property type="entry name" value="Ferritin-like_SF"/>
</dbReference>
<comment type="cofactor">
    <cofactor evidence="11">
        <name>Fe cation</name>
        <dbReference type="ChEBI" id="CHEBI:24875"/>
    </cofactor>
    <text evidence="11">Binds 2 iron ions per subunit.</text>
</comment>
<evidence type="ECO:0000256" key="8">
    <source>
        <dbReference type="ARBA" id="ARBA00023004"/>
    </source>
</evidence>
<gene>
    <name evidence="12" type="ORF">C8N28_2754</name>
</gene>
<evidence type="ECO:0000313" key="12">
    <source>
        <dbReference type="EMBL" id="TCK79523.1"/>
    </source>
</evidence>
<dbReference type="CDD" id="cd01050">
    <property type="entry name" value="Acyl_ACP_Desat"/>
    <property type="match status" value="1"/>
</dbReference>
<keyword evidence="6" id="KW-0276">Fatty acid metabolism</keyword>
<comment type="caution">
    <text evidence="12">The sequence shown here is derived from an EMBL/GenBank/DDBJ whole genome shotgun (WGS) entry which is preliminary data.</text>
</comment>
<evidence type="ECO:0000256" key="5">
    <source>
        <dbReference type="ARBA" id="ARBA00022723"/>
    </source>
</evidence>
<reference evidence="12 13" key="1">
    <citation type="submission" date="2019-03" db="EMBL/GenBank/DDBJ databases">
        <title>Genomic Encyclopedia of Archaeal and Bacterial Type Strains, Phase II (KMG-II): from individual species to whole genera.</title>
        <authorList>
            <person name="Goeker M."/>
        </authorList>
    </citation>
    <scope>NUCLEOTIDE SEQUENCE [LARGE SCALE GENOMIC DNA]</scope>
    <source>
        <strain evidence="12 13">DSM 22554</strain>
    </source>
</reference>
<dbReference type="RefSeq" id="WP_132225859.1">
    <property type="nucleotide sequence ID" value="NZ_SMGO01000004.1"/>
</dbReference>
<dbReference type="Gene3D" id="1.10.620.20">
    <property type="entry name" value="Ribonucleotide Reductase, subunit A"/>
    <property type="match status" value="1"/>
</dbReference>
<evidence type="ECO:0000256" key="2">
    <source>
        <dbReference type="ARBA" id="ARBA00008749"/>
    </source>
</evidence>
<dbReference type="PANTHER" id="PTHR31155">
    <property type="entry name" value="ACYL- ACYL-CARRIER-PROTEIN DESATURASE-RELATED"/>
    <property type="match status" value="1"/>
</dbReference>
<keyword evidence="8 11" id="KW-0408">Iron</keyword>
<dbReference type="PIRSF" id="PIRSF000346">
    <property type="entry name" value="Dlt9_acylACP_des"/>
    <property type="match status" value="1"/>
</dbReference>
<feature type="binding site" evidence="11">
    <location>
        <position position="170"/>
    </location>
    <ligand>
        <name>Fe cation</name>
        <dbReference type="ChEBI" id="CHEBI:24875"/>
        <label>2</label>
    </ligand>
</feature>
<dbReference type="OrthoDB" id="9772881at2"/>
<dbReference type="InterPro" id="IPR012348">
    <property type="entry name" value="RNR-like"/>
</dbReference>
<feature type="binding site" evidence="11">
    <location>
        <position position="203"/>
    </location>
    <ligand>
        <name>Fe cation</name>
        <dbReference type="ChEBI" id="CHEBI:24875"/>
        <label>2</label>
    </ligand>
</feature>
<dbReference type="SUPFAM" id="SSF47240">
    <property type="entry name" value="Ferritin-like"/>
    <property type="match status" value="1"/>
</dbReference>
<keyword evidence="5 11" id="KW-0479">Metal-binding</keyword>
<dbReference type="PANTHER" id="PTHR31155:SF9">
    <property type="entry name" value="STEAROYL-[ACYL-CARRIER-PROTEIN] 9-DESATURASE 7, CHLOROPLASTIC"/>
    <property type="match status" value="1"/>
</dbReference>
<protein>
    <submittedName>
        <fullName evidence="12">Acyl-[acyl-carrier-protein] desaturase</fullName>
    </submittedName>
</protein>
<evidence type="ECO:0000256" key="9">
    <source>
        <dbReference type="ARBA" id="ARBA00023098"/>
    </source>
</evidence>
<evidence type="ECO:0000313" key="13">
    <source>
        <dbReference type="Proteomes" id="UP000294616"/>
    </source>
</evidence>
<dbReference type="GO" id="GO:0045300">
    <property type="term" value="F:stearoyl-[ACP] desaturase activity"/>
    <property type="evidence" value="ECO:0007669"/>
    <property type="project" value="InterPro"/>
</dbReference>
<proteinExistence type="inferred from homology"/>
<evidence type="ECO:0000256" key="7">
    <source>
        <dbReference type="ARBA" id="ARBA00023002"/>
    </source>
</evidence>
<feature type="binding site" evidence="11">
    <location>
        <position position="117"/>
    </location>
    <ligand>
        <name>Fe cation</name>
        <dbReference type="ChEBI" id="CHEBI:24875"/>
        <label>2</label>
    </ligand>
</feature>
<keyword evidence="7" id="KW-0560">Oxidoreductase</keyword>
<comment type="cofactor">
    <cofactor evidence="1">
        <name>Fe(2+)</name>
        <dbReference type="ChEBI" id="CHEBI:29033"/>
    </cofactor>
</comment>
<keyword evidence="4" id="KW-0444">Lipid biosynthesis</keyword>
<accession>A0A4R1LR34</accession>
<dbReference type="AlphaFoldDB" id="A0A4R1LR34"/>
<evidence type="ECO:0000256" key="10">
    <source>
        <dbReference type="ARBA" id="ARBA00023160"/>
    </source>
</evidence>
<comment type="similarity">
    <text evidence="2">Belongs to the fatty acid desaturase type 2 family.</text>
</comment>
<name>A0A4R1LR34_9SPHI</name>
<evidence type="ECO:0000256" key="3">
    <source>
        <dbReference type="ARBA" id="ARBA00011738"/>
    </source>
</evidence>
<dbReference type="Proteomes" id="UP000294616">
    <property type="component" value="Unassembled WGS sequence"/>
</dbReference>
<evidence type="ECO:0000256" key="4">
    <source>
        <dbReference type="ARBA" id="ARBA00022516"/>
    </source>
</evidence>
<keyword evidence="10" id="KW-0275">Fatty acid biosynthesis</keyword>
<keyword evidence="9" id="KW-0443">Lipid metabolism</keyword>
<feature type="binding site" evidence="11">
    <location>
        <position position="117"/>
    </location>
    <ligand>
        <name>Fe cation</name>
        <dbReference type="ChEBI" id="CHEBI:24875"/>
        <label>1</label>
    </ligand>
</feature>
<dbReference type="Pfam" id="PF03405">
    <property type="entry name" value="FA_desaturase_2"/>
    <property type="match status" value="1"/>
</dbReference>
<sequence length="331" mass="38371">MQEKQQPIHIGSRKEVMSYLEPFMLNEMSEYLKPIDENWQPSDFLPDATRDTFFEEIRDLQDSAKELSYDTVAVLVGDTITEEALPTYESWLSMVEDVSKNGQGGWMKWVRAWTAEENRHGDLLNKYLYLSGRVDMRQMEISTQYLISDGFEIGTGHDPYRNFIYTSFQELATNVSHRRVAGLAKQSGDKLLAKMCGVIASDEARHAKAYMSFIKKAMEVDANEVLIAFEDMMRHKIVMPAHFLREMGMNIGQTFGHFTDAAQRLGVYTSVDYVDILKELILEWKLDSIRDLNEAGEKARDYVMKLPNRLSRVAERMRIPTMDYKFKWIHA</sequence>
<evidence type="ECO:0000256" key="6">
    <source>
        <dbReference type="ARBA" id="ARBA00022832"/>
    </source>
</evidence>
<evidence type="ECO:0000256" key="1">
    <source>
        <dbReference type="ARBA" id="ARBA00001954"/>
    </source>
</evidence>
<comment type="subunit">
    <text evidence="3">Homodimer.</text>
</comment>
<dbReference type="InterPro" id="IPR005067">
    <property type="entry name" value="Fatty_acid_desaturase-2"/>
</dbReference>
<feature type="binding site" evidence="11">
    <location>
        <position position="206"/>
    </location>
    <ligand>
        <name>Fe cation</name>
        <dbReference type="ChEBI" id="CHEBI:24875"/>
        <label>2</label>
    </ligand>
</feature>
<evidence type="ECO:0000256" key="11">
    <source>
        <dbReference type="PIRSR" id="PIRSR000346-1"/>
    </source>
</evidence>
<feature type="binding site" evidence="11">
    <location>
        <position position="203"/>
    </location>
    <ligand>
        <name>Fe cation</name>
        <dbReference type="ChEBI" id="CHEBI:24875"/>
        <label>1</label>
    </ligand>
</feature>
<feature type="binding site" evidence="11">
    <location>
        <position position="120"/>
    </location>
    <ligand>
        <name>Fe cation</name>
        <dbReference type="ChEBI" id="CHEBI:24875"/>
        <label>1</label>
    </ligand>
</feature>
<dbReference type="EMBL" id="SMGO01000004">
    <property type="protein sequence ID" value="TCK79523.1"/>
    <property type="molecule type" value="Genomic_DNA"/>
</dbReference>
<organism evidence="12 13">
    <name type="scientific">Albibacterium bauzanense</name>
    <dbReference type="NCBI Taxonomy" id="653929"/>
    <lineage>
        <taxon>Bacteria</taxon>
        <taxon>Pseudomonadati</taxon>
        <taxon>Bacteroidota</taxon>
        <taxon>Sphingobacteriia</taxon>
        <taxon>Sphingobacteriales</taxon>
        <taxon>Sphingobacteriaceae</taxon>
        <taxon>Albibacterium</taxon>
    </lineage>
</organism>
<feature type="binding site" evidence="11">
    <location>
        <position position="82"/>
    </location>
    <ligand>
        <name>Fe cation</name>
        <dbReference type="ChEBI" id="CHEBI:24875"/>
        <label>1</label>
    </ligand>
</feature>